<proteinExistence type="predicted"/>
<dbReference type="InterPro" id="IPR018247">
    <property type="entry name" value="EF_Hand_1_Ca_BS"/>
</dbReference>
<dbReference type="InterPro" id="IPR011992">
    <property type="entry name" value="EF-hand-dom_pair"/>
</dbReference>
<accession>A0AAD1UJ94</accession>
<evidence type="ECO:0000313" key="4">
    <source>
        <dbReference type="Proteomes" id="UP001295684"/>
    </source>
</evidence>
<dbReference type="PROSITE" id="PS00018">
    <property type="entry name" value="EF_HAND_1"/>
    <property type="match status" value="1"/>
</dbReference>
<protein>
    <recommendedName>
        <fullName evidence="2">EF-hand domain-containing protein</fullName>
    </recommendedName>
</protein>
<keyword evidence="1" id="KW-0106">Calcium</keyword>
<evidence type="ECO:0000313" key="3">
    <source>
        <dbReference type="EMBL" id="CAI2370416.1"/>
    </source>
</evidence>
<name>A0AAD1UJ94_EUPCR</name>
<gene>
    <name evidence="3" type="ORF">ECRASSUSDP1_LOCUS11728</name>
</gene>
<dbReference type="SUPFAM" id="SSF47473">
    <property type="entry name" value="EF-hand"/>
    <property type="match status" value="1"/>
</dbReference>
<dbReference type="AlphaFoldDB" id="A0AAD1UJ94"/>
<dbReference type="PROSITE" id="PS50222">
    <property type="entry name" value="EF_HAND_2"/>
    <property type="match status" value="1"/>
</dbReference>
<dbReference type="InterPro" id="IPR002048">
    <property type="entry name" value="EF_hand_dom"/>
</dbReference>
<dbReference type="EMBL" id="CAMPGE010011593">
    <property type="protein sequence ID" value="CAI2370416.1"/>
    <property type="molecule type" value="Genomic_DNA"/>
</dbReference>
<comment type="caution">
    <text evidence="3">The sequence shown here is derived from an EMBL/GenBank/DDBJ whole genome shotgun (WGS) entry which is preliminary data.</text>
</comment>
<organism evidence="3 4">
    <name type="scientific">Euplotes crassus</name>
    <dbReference type="NCBI Taxonomy" id="5936"/>
    <lineage>
        <taxon>Eukaryota</taxon>
        <taxon>Sar</taxon>
        <taxon>Alveolata</taxon>
        <taxon>Ciliophora</taxon>
        <taxon>Intramacronucleata</taxon>
        <taxon>Spirotrichea</taxon>
        <taxon>Hypotrichia</taxon>
        <taxon>Euplotida</taxon>
        <taxon>Euplotidae</taxon>
        <taxon>Moneuplotes</taxon>
    </lineage>
</organism>
<dbReference type="GO" id="GO:0005509">
    <property type="term" value="F:calcium ion binding"/>
    <property type="evidence" value="ECO:0007669"/>
    <property type="project" value="InterPro"/>
</dbReference>
<evidence type="ECO:0000256" key="1">
    <source>
        <dbReference type="ARBA" id="ARBA00022837"/>
    </source>
</evidence>
<feature type="domain" description="EF-hand" evidence="2">
    <location>
        <begin position="194"/>
        <end position="229"/>
    </location>
</feature>
<dbReference type="Proteomes" id="UP001295684">
    <property type="component" value="Unassembled WGS sequence"/>
</dbReference>
<keyword evidence="4" id="KW-1185">Reference proteome</keyword>
<reference evidence="3" key="1">
    <citation type="submission" date="2023-07" db="EMBL/GenBank/DDBJ databases">
        <authorList>
            <consortium name="AG Swart"/>
            <person name="Singh M."/>
            <person name="Singh A."/>
            <person name="Seah K."/>
            <person name="Emmerich C."/>
        </authorList>
    </citation>
    <scope>NUCLEOTIDE SEQUENCE</scope>
    <source>
        <strain evidence="3">DP1</strain>
    </source>
</reference>
<sequence length="259" mass="30224">MEKTISILPLKPGQKEEKFKFTVNSDFRTSFMKDLPNKKTKLSLFEHRLQNPTRGAQEMFKKNKATYYKKDQLETQKSIQAGRKNSFLGGNLELKSALSKKYKKLKSPTQEQSNLKRLEKAFRAIANSGNSINTSEQAQNIHNVSIKLGDFKNFLNRRYPKKIGEIILNYIKFNGNTMKFQQYCDMMEKFMALPDDEKYLICFDFFDQDNDKKISTSDIFTFMHHVKETDVLNMNDCDVLMKTIKENSVQKASKMNQTL</sequence>
<dbReference type="Gene3D" id="1.10.238.10">
    <property type="entry name" value="EF-hand"/>
    <property type="match status" value="1"/>
</dbReference>
<evidence type="ECO:0000259" key="2">
    <source>
        <dbReference type="PROSITE" id="PS50222"/>
    </source>
</evidence>